<feature type="transmembrane region" description="Helical" evidence="14">
    <location>
        <begin position="331"/>
        <end position="351"/>
    </location>
</feature>
<comment type="subcellular location">
    <subcellularLocation>
        <location evidence="2 14">Cell membrane</location>
        <topology evidence="2 14">Multi-pass membrane protein</topology>
    </subcellularLocation>
</comment>
<feature type="transmembrane region" description="Helical" evidence="14">
    <location>
        <begin position="598"/>
        <end position="619"/>
    </location>
</feature>
<evidence type="ECO:0000313" key="16">
    <source>
        <dbReference type="EMBL" id="WFD08806.1"/>
    </source>
</evidence>
<evidence type="ECO:0000256" key="6">
    <source>
        <dbReference type="ARBA" id="ARBA00022692"/>
    </source>
</evidence>
<keyword evidence="6 14" id="KW-0812">Transmembrane</keyword>
<reference evidence="16 17" key="1">
    <citation type="submission" date="2023-03" db="EMBL/GenBank/DDBJ databases">
        <title>Complete genome sequence of Tepidibacter sp. SWIR-1, isolated from a deep-sea hydrothermal vent.</title>
        <authorList>
            <person name="Li X."/>
        </authorList>
    </citation>
    <scope>NUCLEOTIDE SEQUENCE [LARGE SCALE GENOMIC DNA]</scope>
    <source>
        <strain evidence="16 17">SWIR-1</strain>
    </source>
</reference>
<organism evidence="16 17">
    <name type="scientific">Tepidibacter hydrothermalis</name>
    <dbReference type="NCBI Taxonomy" id="3036126"/>
    <lineage>
        <taxon>Bacteria</taxon>
        <taxon>Bacillati</taxon>
        <taxon>Bacillota</taxon>
        <taxon>Clostridia</taxon>
        <taxon>Peptostreptococcales</taxon>
        <taxon>Peptostreptococcaceae</taxon>
        <taxon>Tepidibacter</taxon>
    </lineage>
</organism>
<keyword evidence="9 14" id="KW-0408">Iron</keyword>
<evidence type="ECO:0000259" key="15">
    <source>
        <dbReference type="PROSITE" id="PS51711"/>
    </source>
</evidence>
<keyword evidence="5 14" id="KW-0410">Iron transport</keyword>
<dbReference type="CDD" id="cd01879">
    <property type="entry name" value="FeoB"/>
    <property type="match status" value="1"/>
</dbReference>
<keyword evidence="4" id="KW-1003">Cell membrane</keyword>
<keyword evidence="3 14" id="KW-0813">Transport</keyword>
<feature type="transmembrane region" description="Helical" evidence="14">
    <location>
        <begin position="296"/>
        <end position="319"/>
    </location>
</feature>
<feature type="transmembrane region" description="Helical" evidence="14">
    <location>
        <begin position="371"/>
        <end position="393"/>
    </location>
</feature>
<comment type="function">
    <text evidence="1 14">Probable transporter of a GTP-driven Fe(2+) uptake system.</text>
</comment>
<dbReference type="EMBL" id="CP120733">
    <property type="protein sequence ID" value="WFD08806.1"/>
    <property type="molecule type" value="Genomic_DNA"/>
</dbReference>
<evidence type="ECO:0000256" key="7">
    <source>
        <dbReference type="ARBA" id="ARBA00022741"/>
    </source>
</evidence>
<evidence type="ECO:0000313" key="17">
    <source>
        <dbReference type="Proteomes" id="UP001222800"/>
    </source>
</evidence>
<comment type="similarity">
    <text evidence="14">Belongs to the TRAFAC class TrmE-Era-EngA-EngB-Septin-like GTPase superfamily. FeoB GTPase (TC 9.A.8) family.</text>
</comment>
<dbReference type="RefSeq" id="WP_277730723.1">
    <property type="nucleotide sequence ID" value="NZ_CP120733.1"/>
</dbReference>
<dbReference type="InterPro" id="IPR030389">
    <property type="entry name" value="G_FEOB_dom"/>
</dbReference>
<evidence type="ECO:0000256" key="12">
    <source>
        <dbReference type="ARBA" id="ARBA00023136"/>
    </source>
</evidence>
<dbReference type="PANTHER" id="PTHR43185">
    <property type="entry name" value="FERROUS IRON TRANSPORT PROTEIN B"/>
    <property type="match status" value="1"/>
</dbReference>
<keyword evidence="11 14" id="KW-0342">GTP-binding</keyword>
<dbReference type="InterPro" id="IPR050860">
    <property type="entry name" value="FeoB_GTPase"/>
</dbReference>
<sequence length="620" mass="68428">MSTCHTYNPSVTTKDGDIKLVLAGNPNVGKSVFFNYLTGIYVDVSNFPGTTVDISSGRFENYVVMDTPGVYGISSFNDEERVARDVILYADIILNVVDALHLERDLFLTQQLIDTGKPVIVALNMMDDIKRNGIEIDIDKLSKELGVKVIPTSAIKGQGLEDVKNSLNEARVGNRIDIVKDKTIEIQEIADFDSERLLILEEDENLLKRHDVSNSPKLREEIYKQRRTRIDYIINSIIKETNEGASFRTKLGRWMVEPLTGIPILLLTLYIIYQAVGVFVAQTVVGVTEEVIMGQYYYNIIMNTVGKFVSDTSFIGHLLIGEFGVLTMAPIYLFGLLLPLVVGFYFFLSLLEDTGYLPRIATLVDRMLNFIGLNGRAIIPIILGFGCVTMATVTTRILGSKRERFIATMLLGLAIPCSAQLGVIAGLIASLGAKYTFIYIITIVLVFGIVGVLLNKFMKGESTDLLIDLPPLRMPKMSNIMKKTYLKSKMFIIEAGPLFVLGAVIITVLQDTGALDATINLCAPITQGFLKLDPRVTQTFIMGIIRRDFGAAGLTDLASQGVLNAPQLLVSLVVITLFVPCIAAIMVIFKERSWQESAAIWIGSFVISFLVGGILAQFII</sequence>
<feature type="transmembrane region" description="Helical" evidence="14">
    <location>
        <begin position="256"/>
        <end position="276"/>
    </location>
</feature>
<evidence type="ECO:0000256" key="8">
    <source>
        <dbReference type="ARBA" id="ARBA00022989"/>
    </source>
</evidence>
<dbReference type="InterPro" id="IPR027417">
    <property type="entry name" value="P-loop_NTPase"/>
</dbReference>
<dbReference type="PANTHER" id="PTHR43185:SF1">
    <property type="entry name" value="FE(2+) TRANSPORTER FEOB"/>
    <property type="match status" value="1"/>
</dbReference>
<evidence type="ECO:0000256" key="11">
    <source>
        <dbReference type="ARBA" id="ARBA00023134"/>
    </source>
</evidence>
<feature type="transmembrane region" description="Helical" evidence="14">
    <location>
        <begin position="435"/>
        <end position="454"/>
    </location>
</feature>
<dbReference type="InterPro" id="IPR011640">
    <property type="entry name" value="Fe2_transport_prot_B_C"/>
</dbReference>
<evidence type="ECO:0000256" key="1">
    <source>
        <dbReference type="ARBA" id="ARBA00003926"/>
    </source>
</evidence>
<dbReference type="Gene3D" id="3.40.50.300">
    <property type="entry name" value="P-loop containing nucleotide triphosphate hydrolases"/>
    <property type="match status" value="1"/>
</dbReference>
<keyword evidence="17" id="KW-1185">Reference proteome</keyword>
<dbReference type="Proteomes" id="UP001222800">
    <property type="component" value="Chromosome"/>
</dbReference>
<evidence type="ECO:0000256" key="5">
    <source>
        <dbReference type="ARBA" id="ARBA00022496"/>
    </source>
</evidence>
<keyword evidence="7" id="KW-0547">Nucleotide-binding</keyword>
<accession>A0ABY8E7J0</accession>
<evidence type="ECO:0000256" key="10">
    <source>
        <dbReference type="ARBA" id="ARBA00023065"/>
    </source>
</evidence>
<keyword evidence="10" id="KW-0406">Ion transport</keyword>
<evidence type="ECO:0000256" key="2">
    <source>
        <dbReference type="ARBA" id="ARBA00004651"/>
    </source>
</evidence>
<feature type="domain" description="FeoB-type G" evidence="15">
    <location>
        <begin position="17"/>
        <end position="173"/>
    </location>
</feature>
<evidence type="ECO:0000256" key="13">
    <source>
        <dbReference type="NCBIfam" id="TIGR00437"/>
    </source>
</evidence>
<feature type="transmembrane region" description="Helical" evidence="14">
    <location>
        <begin position="491"/>
        <end position="509"/>
    </location>
</feature>
<dbReference type="Pfam" id="PF02421">
    <property type="entry name" value="FeoB_N"/>
    <property type="match status" value="1"/>
</dbReference>
<feature type="transmembrane region" description="Helical" evidence="14">
    <location>
        <begin position="568"/>
        <end position="589"/>
    </location>
</feature>
<dbReference type="InterPro" id="IPR011642">
    <property type="entry name" value="Gate_dom"/>
</dbReference>
<gene>
    <name evidence="16" type="primary">feoB</name>
    <name evidence="16" type="ORF">P4S50_10390</name>
</gene>
<dbReference type="InterPro" id="IPR003373">
    <property type="entry name" value="Fe2_transport_prot-B"/>
</dbReference>
<evidence type="ECO:0000256" key="9">
    <source>
        <dbReference type="ARBA" id="ARBA00023004"/>
    </source>
</evidence>
<evidence type="ECO:0000256" key="14">
    <source>
        <dbReference type="RuleBase" id="RU362098"/>
    </source>
</evidence>
<dbReference type="NCBIfam" id="TIGR00437">
    <property type="entry name" value="feoB"/>
    <property type="match status" value="1"/>
</dbReference>
<dbReference type="Pfam" id="PF07664">
    <property type="entry name" value="FeoB_C"/>
    <property type="match status" value="1"/>
</dbReference>
<protein>
    <recommendedName>
        <fullName evidence="13 14">Ferrous iron transport protein B</fullName>
    </recommendedName>
</protein>
<evidence type="ECO:0000256" key="4">
    <source>
        <dbReference type="ARBA" id="ARBA00022475"/>
    </source>
</evidence>
<proteinExistence type="inferred from homology"/>
<dbReference type="SUPFAM" id="SSF52540">
    <property type="entry name" value="P-loop containing nucleoside triphosphate hydrolases"/>
    <property type="match status" value="1"/>
</dbReference>
<feature type="transmembrane region" description="Helical" evidence="14">
    <location>
        <begin position="405"/>
        <end position="429"/>
    </location>
</feature>
<name>A0ABY8E7J0_9FIRM</name>
<keyword evidence="8 14" id="KW-1133">Transmembrane helix</keyword>
<dbReference type="Pfam" id="PF07670">
    <property type="entry name" value="Gate"/>
    <property type="match status" value="2"/>
</dbReference>
<keyword evidence="12 14" id="KW-0472">Membrane</keyword>
<dbReference type="PROSITE" id="PS51711">
    <property type="entry name" value="G_FEOB"/>
    <property type="match status" value="1"/>
</dbReference>
<evidence type="ECO:0000256" key="3">
    <source>
        <dbReference type="ARBA" id="ARBA00022448"/>
    </source>
</evidence>